<evidence type="ECO:0000256" key="1">
    <source>
        <dbReference type="SAM" id="SignalP"/>
    </source>
</evidence>
<dbReference type="AlphaFoldDB" id="A0A087UMA9"/>
<dbReference type="OMA" id="FRKEMGQ"/>
<feature type="non-terminal residue" evidence="2">
    <location>
        <position position="221"/>
    </location>
</feature>
<accession>A0A087UMA9</accession>
<dbReference type="PROSITE" id="PS51257">
    <property type="entry name" value="PROKAR_LIPOPROTEIN"/>
    <property type="match status" value="1"/>
</dbReference>
<evidence type="ECO:0008006" key="4">
    <source>
        <dbReference type="Google" id="ProtNLM"/>
    </source>
</evidence>
<dbReference type="PANTHER" id="PTHR33964">
    <property type="entry name" value="RE45066P-RELATED"/>
    <property type="match status" value="1"/>
</dbReference>
<dbReference type="Proteomes" id="UP000054359">
    <property type="component" value="Unassembled WGS sequence"/>
</dbReference>
<sequence length="221" mass="24567">MKILIINILLLAAVGCAFGAAVHNCHLEKLTACGDPLAEFRKEMGQSFPTTEDQVKKFCEDMEKAQKCAEDYQNKCMTPMQLETMGFLMEGSITVYKDFCQEGSQLRTEYLKHAKCMDEASKTEEAKNYYSYVEASLEDLSDKPPEKRLPIACCGYQWLTAKSDQLGREKCGQEAVDAFHNVVEMAISALILCSGFDPEGSQCTEVMPPLGSKPKGTLRNS</sequence>
<protein>
    <recommendedName>
        <fullName evidence="4">Secreted protein</fullName>
    </recommendedName>
</protein>
<name>A0A087UMA9_STEMI</name>
<gene>
    <name evidence="2" type="ORF">X975_19975</name>
</gene>
<reference evidence="2 3" key="1">
    <citation type="submission" date="2013-11" db="EMBL/GenBank/DDBJ databases">
        <title>Genome sequencing of Stegodyphus mimosarum.</title>
        <authorList>
            <person name="Bechsgaard J."/>
        </authorList>
    </citation>
    <scope>NUCLEOTIDE SEQUENCE [LARGE SCALE GENOMIC DNA]</scope>
</reference>
<keyword evidence="3" id="KW-1185">Reference proteome</keyword>
<dbReference type="OrthoDB" id="6408127at2759"/>
<dbReference type="STRING" id="407821.A0A087UMA9"/>
<organism evidence="2 3">
    <name type="scientific">Stegodyphus mimosarum</name>
    <name type="common">African social velvet spider</name>
    <dbReference type="NCBI Taxonomy" id="407821"/>
    <lineage>
        <taxon>Eukaryota</taxon>
        <taxon>Metazoa</taxon>
        <taxon>Ecdysozoa</taxon>
        <taxon>Arthropoda</taxon>
        <taxon>Chelicerata</taxon>
        <taxon>Arachnida</taxon>
        <taxon>Araneae</taxon>
        <taxon>Araneomorphae</taxon>
        <taxon>Entelegynae</taxon>
        <taxon>Eresoidea</taxon>
        <taxon>Eresidae</taxon>
        <taxon>Stegodyphus</taxon>
    </lineage>
</organism>
<dbReference type="PANTHER" id="PTHR33964:SF1">
    <property type="entry name" value="RE45066P"/>
    <property type="match status" value="1"/>
</dbReference>
<keyword evidence="1" id="KW-0732">Signal</keyword>
<feature type="signal peptide" evidence="1">
    <location>
        <begin position="1"/>
        <end position="19"/>
    </location>
</feature>
<proteinExistence type="predicted"/>
<feature type="chain" id="PRO_5001830642" description="Secreted protein" evidence="1">
    <location>
        <begin position="20"/>
        <end position="221"/>
    </location>
</feature>
<evidence type="ECO:0000313" key="2">
    <source>
        <dbReference type="EMBL" id="KFM78498.1"/>
    </source>
</evidence>
<evidence type="ECO:0000313" key="3">
    <source>
        <dbReference type="Proteomes" id="UP000054359"/>
    </source>
</evidence>
<dbReference type="EMBL" id="KK120539">
    <property type="protein sequence ID" value="KFM78498.1"/>
    <property type="molecule type" value="Genomic_DNA"/>
</dbReference>